<proteinExistence type="predicted"/>
<evidence type="ECO:0000313" key="2">
    <source>
        <dbReference type="Proteomes" id="UP000240621"/>
    </source>
</evidence>
<reference evidence="1 2" key="1">
    <citation type="submission" date="2018-03" db="EMBL/GenBank/DDBJ databases">
        <title>Genomic Encyclopedia of Archaeal and Bacterial Type Strains, Phase II (KMG-II): from individual species to whole genera.</title>
        <authorList>
            <person name="Goeker M."/>
        </authorList>
    </citation>
    <scope>NUCLEOTIDE SEQUENCE [LARGE SCALE GENOMIC DNA]</scope>
    <source>
        <strain evidence="1 2">DSM 27267</strain>
    </source>
</reference>
<organism evidence="1 2">
    <name type="scientific">Prolixibacter denitrificans</name>
    <dbReference type="NCBI Taxonomy" id="1541063"/>
    <lineage>
        <taxon>Bacteria</taxon>
        <taxon>Pseudomonadati</taxon>
        <taxon>Bacteroidota</taxon>
        <taxon>Bacteroidia</taxon>
        <taxon>Marinilabiliales</taxon>
        <taxon>Prolixibacteraceae</taxon>
        <taxon>Prolixibacter</taxon>
    </lineage>
</organism>
<evidence type="ECO:0000313" key="1">
    <source>
        <dbReference type="EMBL" id="PSK80612.1"/>
    </source>
</evidence>
<accession>A0A2P8C6M4</accession>
<sequence>MRHLTILVLLLLIVQKSFASYNRTTLPELIIDSELILQGKIIHQDSTTFTLLVSDPIKGNYQKKSIRIQKFEDWECANRLSKYKVGQEEIVFLRWYSETKKWYIKGAGDEGELFIKNDSIIYPSACYAPDSGCVEINYFEYKTRGRIYSLQNFKKAINFYINQFPLLLKGFKANYSDSIPNRLQDNKAYTRIIKESLLVLMHHSYK</sequence>
<dbReference type="AlphaFoldDB" id="A0A2P8C6M4"/>
<dbReference type="Proteomes" id="UP000240621">
    <property type="component" value="Unassembled WGS sequence"/>
</dbReference>
<dbReference type="EMBL" id="PYGC01000014">
    <property type="protein sequence ID" value="PSK80612.1"/>
    <property type="molecule type" value="Genomic_DNA"/>
</dbReference>
<name>A0A2P8C6M4_9BACT</name>
<protein>
    <submittedName>
        <fullName evidence="1">Uncharacterized protein</fullName>
    </submittedName>
</protein>
<comment type="caution">
    <text evidence="1">The sequence shown here is derived from an EMBL/GenBank/DDBJ whole genome shotgun (WGS) entry which is preliminary data.</text>
</comment>
<gene>
    <name evidence="1" type="ORF">CLV93_11449</name>
</gene>